<evidence type="ECO:0000256" key="12">
    <source>
        <dbReference type="ARBA" id="ARBA00033194"/>
    </source>
</evidence>
<evidence type="ECO:0000256" key="11">
    <source>
        <dbReference type="ARBA" id="ARBA00030980"/>
    </source>
</evidence>
<dbReference type="GO" id="GO:0000245">
    <property type="term" value="P:spliceosomal complex assembly"/>
    <property type="evidence" value="ECO:0007669"/>
    <property type="project" value="TreeGrafter"/>
</dbReference>
<keyword evidence="7" id="KW-0808">Transferase</keyword>
<feature type="domain" description="Protein kinase" evidence="16">
    <location>
        <begin position="103"/>
        <end position="537"/>
    </location>
</feature>
<dbReference type="PROSITE" id="PS00109">
    <property type="entry name" value="PROTEIN_KINASE_TYR"/>
    <property type="match status" value="1"/>
</dbReference>
<dbReference type="GO" id="GO:0004674">
    <property type="term" value="F:protein serine/threonine kinase activity"/>
    <property type="evidence" value="ECO:0007669"/>
    <property type="project" value="UniProtKB-KW"/>
</dbReference>
<dbReference type="InterPro" id="IPR000719">
    <property type="entry name" value="Prot_kinase_dom"/>
</dbReference>
<sequence length="547" mass="60983">MVGKSLSSAAHRATSVVPQYPQPEAHFPVANLDISGDEMSLHSPSPEAELENADLGFPAPPARPGVYYQLENEHIVAESLDDYCSGGFHPVHIGDCLGSGGRFRVLHKLGDGGFATVWLCRDKLTNKLRAVKINAAGAFTKPQRQCERAEITEQANVPEKTNTIIEFEISQVFSGYSSEELAANGIALPLEYFWLEGPNGWHLCAVLPFFGPRLTNLFQVYAHCEELLKDICFQLALSMRFLHSHGICHGDFRPANVLLQLAEGVDDWTDEELLAAVGAPETIPIMAVGGEHSPNVPRYLVSGLDIEFGSGLCSTKTAVADFGVAYRADRPPLSSGIPLPYAPPEDIFQRSSMGFASDIWSLGCTISQIRLSHLPFHEDADVDETIGEMEATIGPLPLLYRDSWKHEFQYDFANDEFDESLPVYRTVHGFEMAREERVSINDSGNLLEFSLKQPRVTVLTPAMMEHISKQLFQATGVLPQYSPTLGELLAHLPFHERFQYRLSKEEAAQLFDLLIGIFKWLPEDRLSTEQIVNHPWFGYRNLCFYRA</sequence>
<accession>A0AAJ0MEW4</accession>
<evidence type="ECO:0000256" key="15">
    <source>
        <dbReference type="PROSITE-ProRule" id="PRU10141"/>
    </source>
</evidence>
<feature type="binding site" evidence="15">
    <location>
        <position position="132"/>
    </location>
    <ligand>
        <name>ATP</name>
        <dbReference type="ChEBI" id="CHEBI:30616"/>
    </ligand>
</feature>
<reference evidence="17" key="1">
    <citation type="journal article" date="2023" name="Mol. Phylogenet. Evol.">
        <title>Genome-scale phylogeny and comparative genomics of the fungal order Sordariales.</title>
        <authorList>
            <person name="Hensen N."/>
            <person name="Bonometti L."/>
            <person name="Westerberg I."/>
            <person name="Brannstrom I.O."/>
            <person name="Guillou S."/>
            <person name="Cros-Aarteil S."/>
            <person name="Calhoun S."/>
            <person name="Haridas S."/>
            <person name="Kuo A."/>
            <person name="Mondo S."/>
            <person name="Pangilinan J."/>
            <person name="Riley R."/>
            <person name="LaButti K."/>
            <person name="Andreopoulos B."/>
            <person name="Lipzen A."/>
            <person name="Chen C."/>
            <person name="Yan M."/>
            <person name="Daum C."/>
            <person name="Ng V."/>
            <person name="Clum A."/>
            <person name="Steindorff A."/>
            <person name="Ohm R.A."/>
            <person name="Martin F."/>
            <person name="Silar P."/>
            <person name="Natvig D.O."/>
            <person name="Lalanne C."/>
            <person name="Gautier V."/>
            <person name="Ament-Velasquez S.L."/>
            <person name="Kruys A."/>
            <person name="Hutchinson M.I."/>
            <person name="Powell A.J."/>
            <person name="Barry K."/>
            <person name="Miller A.N."/>
            <person name="Grigoriev I.V."/>
            <person name="Debuchy R."/>
            <person name="Gladieux P."/>
            <person name="Hiltunen Thoren M."/>
            <person name="Johannesson H."/>
        </authorList>
    </citation>
    <scope>NUCLEOTIDE SEQUENCE</scope>
    <source>
        <strain evidence="17">CBS 955.72</strain>
    </source>
</reference>
<dbReference type="PANTHER" id="PTHR47634:SF9">
    <property type="entry name" value="PROTEIN KINASE DOMAIN-CONTAINING PROTEIN-RELATED"/>
    <property type="match status" value="1"/>
</dbReference>
<dbReference type="Gene3D" id="3.30.200.20">
    <property type="entry name" value="Phosphorylase Kinase, domain 1"/>
    <property type="match status" value="1"/>
</dbReference>
<dbReference type="EMBL" id="JAUIQD010000004">
    <property type="protein sequence ID" value="KAK3353920.1"/>
    <property type="molecule type" value="Genomic_DNA"/>
</dbReference>
<evidence type="ECO:0000256" key="6">
    <source>
        <dbReference type="ARBA" id="ARBA00022527"/>
    </source>
</evidence>
<evidence type="ECO:0000256" key="4">
    <source>
        <dbReference type="ARBA" id="ARBA00013948"/>
    </source>
</evidence>
<keyword evidence="18" id="KW-1185">Reference proteome</keyword>
<organism evidence="17 18">
    <name type="scientific">Lasiosphaeria hispida</name>
    <dbReference type="NCBI Taxonomy" id="260671"/>
    <lineage>
        <taxon>Eukaryota</taxon>
        <taxon>Fungi</taxon>
        <taxon>Dikarya</taxon>
        <taxon>Ascomycota</taxon>
        <taxon>Pezizomycotina</taxon>
        <taxon>Sordariomycetes</taxon>
        <taxon>Sordariomycetidae</taxon>
        <taxon>Sordariales</taxon>
        <taxon>Lasiosphaeriaceae</taxon>
        <taxon>Lasiosphaeria</taxon>
    </lineage>
</organism>
<evidence type="ECO:0000256" key="7">
    <source>
        <dbReference type="ARBA" id="ARBA00022679"/>
    </source>
</evidence>
<keyword evidence="10 15" id="KW-0067">ATP-binding</keyword>
<reference evidence="17" key="2">
    <citation type="submission" date="2023-06" db="EMBL/GenBank/DDBJ databases">
        <authorList>
            <consortium name="Lawrence Berkeley National Laboratory"/>
            <person name="Haridas S."/>
            <person name="Hensen N."/>
            <person name="Bonometti L."/>
            <person name="Westerberg I."/>
            <person name="Brannstrom I.O."/>
            <person name="Guillou S."/>
            <person name="Cros-Aarteil S."/>
            <person name="Calhoun S."/>
            <person name="Kuo A."/>
            <person name="Mondo S."/>
            <person name="Pangilinan J."/>
            <person name="Riley R."/>
            <person name="Labutti K."/>
            <person name="Andreopoulos B."/>
            <person name="Lipzen A."/>
            <person name="Chen C."/>
            <person name="Yanf M."/>
            <person name="Daum C."/>
            <person name="Ng V."/>
            <person name="Clum A."/>
            <person name="Steindorff A."/>
            <person name="Ohm R."/>
            <person name="Martin F."/>
            <person name="Silar P."/>
            <person name="Natvig D."/>
            <person name="Lalanne C."/>
            <person name="Gautier V."/>
            <person name="Ament-Velasquez S.L."/>
            <person name="Kruys A."/>
            <person name="Hutchinson M.I."/>
            <person name="Powell A.J."/>
            <person name="Barry K."/>
            <person name="Miller A.N."/>
            <person name="Grigoriev I.V."/>
            <person name="Debuchy R."/>
            <person name="Gladieux P."/>
            <person name="Thoren M.H."/>
            <person name="Johannesson H."/>
        </authorList>
    </citation>
    <scope>NUCLEOTIDE SEQUENCE</scope>
    <source>
        <strain evidence="17">CBS 955.72</strain>
    </source>
</reference>
<dbReference type="EC" id="2.7.11.1" evidence="3"/>
<dbReference type="AlphaFoldDB" id="A0AAJ0MEW4"/>
<dbReference type="InterPro" id="IPR017441">
    <property type="entry name" value="Protein_kinase_ATP_BS"/>
</dbReference>
<dbReference type="GO" id="GO:0005524">
    <property type="term" value="F:ATP binding"/>
    <property type="evidence" value="ECO:0007669"/>
    <property type="project" value="UniProtKB-UniRule"/>
</dbReference>
<evidence type="ECO:0000256" key="13">
    <source>
        <dbReference type="ARBA" id="ARBA00047899"/>
    </source>
</evidence>
<dbReference type="Proteomes" id="UP001275084">
    <property type="component" value="Unassembled WGS sequence"/>
</dbReference>
<dbReference type="PROSITE" id="PS50011">
    <property type="entry name" value="PROTEIN_KINASE_DOM"/>
    <property type="match status" value="1"/>
</dbReference>
<dbReference type="InterPro" id="IPR051334">
    <property type="entry name" value="SRPK"/>
</dbReference>
<evidence type="ECO:0000256" key="9">
    <source>
        <dbReference type="ARBA" id="ARBA00022777"/>
    </source>
</evidence>
<protein>
    <recommendedName>
        <fullName evidence="5">EKC/KEOPS complex subunit BUD32</fullName>
        <ecNumber evidence="3">2.7.11.1</ecNumber>
    </recommendedName>
    <alternativeName>
        <fullName evidence="11 12">Atypical Serine/threonine protein kinase BUD32</fullName>
    </alternativeName>
    <alternativeName>
        <fullName evidence="4">EKC/KEOPS complex subunit bud32</fullName>
    </alternativeName>
</protein>
<name>A0AAJ0MEW4_9PEZI</name>
<dbReference type="GO" id="GO:0050684">
    <property type="term" value="P:regulation of mRNA processing"/>
    <property type="evidence" value="ECO:0007669"/>
    <property type="project" value="TreeGrafter"/>
</dbReference>
<evidence type="ECO:0000256" key="5">
    <source>
        <dbReference type="ARBA" id="ARBA00019973"/>
    </source>
</evidence>
<keyword evidence="6" id="KW-0723">Serine/threonine-protein kinase</keyword>
<proteinExistence type="predicted"/>
<dbReference type="PANTHER" id="PTHR47634">
    <property type="entry name" value="PROTEIN KINASE DOMAIN-CONTAINING PROTEIN-RELATED"/>
    <property type="match status" value="1"/>
</dbReference>
<evidence type="ECO:0000256" key="14">
    <source>
        <dbReference type="ARBA" id="ARBA00048679"/>
    </source>
</evidence>
<comment type="subunit">
    <text evidence="2">Component of the EKC/KEOPS complex composed of at least BUD32, CGI121, GON7, KAE1 and PCC1; the whole complex dimerizes.</text>
</comment>
<comment type="catalytic activity">
    <reaction evidence="13">
        <text>L-threonyl-[protein] + ATP = O-phospho-L-threonyl-[protein] + ADP + H(+)</text>
        <dbReference type="Rhea" id="RHEA:46608"/>
        <dbReference type="Rhea" id="RHEA-COMP:11060"/>
        <dbReference type="Rhea" id="RHEA-COMP:11605"/>
        <dbReference type="ChEBI" id="CHEBI:15378"/>
        <dbReference type="ChEBI" id="CHEBI:30013"/>
        <dbReference type="ChEBI" id="CHEBI:30616"/>
        <dbReference type="ChEBI" id="CHEBI:61977"/>
        <dbReference type="ChEBI" id="CHEBI:456216"/>
        <dbReference type="EC" id="2.7.11.1"/>
    </reaction>
</comment>
<evidence type="ECO:0000256" key="3">
    <source>
        <dbReference type="ARBA" id="ARBA00012513"/>
    </source>
</evidence>
<dbReference type="InterPro" id="IPR008266">
    <property type="entry name" value="Tyr_kinase_AS"/>
</dbReference>
<dbReference type="PROSITE" id="PS00107">
    <property type="entry name" value="PROTEIN_KINASE_ATP"/>
    <property type="match status" value="1"/>
</dbReference>
<dbReference type="InterPro" id="IPR011009">
    <property type="entry name" value="Kinase-like_dom_sf"/>
</dbReference>
<keyword evidence="8 15" id="KW-0547">Nucleotide-binding</keyword>
<comment type="function">
    <text evidence="1">Component of the EKC/KEOPS complex that is required for the formation of a threonylcarbamoyl group on adenosine at position 37 (t(6)A37) in tRNAs that read codons beginning with adenine. The complex is probably involved in the transfer of the threonylcarbamoyl moiety of threonylcarbamoyl-AMP (TC-AMP) to the N6 group of A37. BUD32 has ATPase activity in the context of the EKC/KEOPS complex and likely plays a supporting role to the catalytic subunit KAE1. The EKC/KEOPS complex also promotes both telomere uncapping and telomere elongation. The complex is required for efficient recruitment of transcriptional coactivators.</text>
</comment>
<comment type="caution">
    <text evidence="17">The sequence shown here is derived from an EMBL/GenBank/DDBJ whole genome shotgun (WGS) entry which is preliminary data.</text>
</comment>
<evidence type="ECO:0000256" key="10">
    <source>
        <dbReference type="ARBA" id="ARBA00022840"/>
    </source>
</evidence>
<gene>
    <name evidence="17" type="ORF">B0T25DRAFT_480489</name>
</gene>
<dbReference type="Pfam" id="PF00069">
    <property type="entry name" value="Pkinase"/>
    <property type="match status" value="2"/>
</dbReference>
<evidence type="ECO:0000256" key="8">
    <source>
        <dbReference type="ARBA" id="ARBA00022741"/>
    </source>
</evidence>
<evidence type="ECO:0000313" key="18">
    <source>
        <dbReference type="Proteomes" id="UP001275084"/>
    </source>
</evidence>
<comment type="catalytic activity">
    <reaction evidence="14">
        <text>L-seryl-[protein] + ATP = O-phospho-L-seryl-[protein] + ADP + H(+)</text>
        <dbReference type="Rhea" id="RHEA:17989"/>
        <dbReference type="Rhea" id="RHEA-COMP:9863"/>
        <dbReference type="Rhea" id="RHEA-COMP:11604"/>
        <dbReference type="ChEBI" id="CHEBI:15378"/>
        <dbReference type="ChEBI" id="CHEBI:29999"/>
        <dbReference type="ChEBI" id="CHEBI:30616"/>
        <dbReference type="ChEBI" id="CHEBI:83421"/>
        <dbReference type="ChEBI" id="CHEBI:456216"/>
        <dbReference type="EC" id="2.7.11.1"/>
    </reaction>
</comment>
<dbReference type="SMART" id="SM00220">
    <property type="entry name" value="S_TKc"/>
    <property type="match status" value="1"/>
</dbReference>
<keyword evidence="9 17" id="KW-0418">Kinase</keyword>
<evidence type="ECO:0000256" key="1">
    <source>
        <dbReference type="ARBA" id="ARBA00003747"/>
    </source>
</evidence>
<evidence type="ECO:0000259" key="16">
    <source>
        <dbReference type="PROSITE" id="PS50011"/>
    </source>
</evidence>
<dbReference type="SUPFAM" id="SSF56112">
    <property type="entry name" value="Protein kinase-like (PK-like)"/>
    <property type="match status" value="1"/>
</dbReference>
<dbReference type="Gene3D" id="1.10.510.10">
    <property type="entry name" value="Transferase(Phosphotransferase) domain 1"/>
    <property type="match status" value="1"/>
</dbReference>
<evidence type="ECO:0000313" key="17">
    <source>
        <dbReference type="EMBL" id="KAK3353920.1"/>
    </source>
</evidence>
<evidence type="ECO:0000256" key="2">
    <source>
        <dbReference type="ARBA" id="ARBA00011534"/>
    </source>
</evidence>